<protein>
    <recommendedName>
        <fullName evidence="5">RING-type domain-containing protein</fullName>
    </recommendedName>
</protein>
<evidence type="ECO:0000256" key="1">
    <source>
        <dbReference type="ARBA" id="ARBA00022723"/>
    </source>
</evidence>
<evidence type="ECO:0000313" key="7">
    <source>
        <dbReference type="Proteomes" id="UP000265618"/>
    </source>
</evidence>
<reference evidence="6 7" key="1">
    <citation type="journal article" date="2018" name="PLoS ONE">
        <title>The draft genome of Kipferlia bialata reveals reductive genome evolution in fornicate parasites.</title>
        <authorList>
            <person name="Tanifuji G."/>
            <person name="Takabayashi S."/>
            <person name="Kume K."/>
            <person name="Takagi M."/>
            <person name="Nakayama T."/>
            <person name="Kamikawa R."/>
            <person name="Inagaki Y."/>
            <person name="Hashimoto T."/>
        </authorList>
    </citation>
    <scope>NUCLEOTIDE SEQUENCE [LARGE SCALE GENOMIC DNA]</scope>
    <source>
        <strain evidence="6">NY0173</strain>
    </source>
</reference>
<keyword evidence="3" id="KW-0862">Zinc</keyword>
<dbReference type="InterPro" id="IPR013083">
    <property type="entry name" value="Znf_RING/FYVE/PHD"/>
</dbReference>
<dbReference type="PANTHER" id="PTHR22791:SF6">
    <property type="entry name" value="RING-TYPE DOMAIN-CONTAINING PROTEIN"/>
    <property type="match status" value="1"/>
</dbReference>
<dbReference type="InterPro" id="IPR001841">
    <property type="entry name" value="Znf_RING"/>
</dbReference>
<dbReference type="GO" id="GO:0016567">
    <property type="term" value="P:protein ubiquitination"/>
    <property type="evidence" value="ECO:0007669"/>
    <property type="project" value="TreeGrafter"/>
</dbReference>
<dbReference type="Proteomes" id="UP000265618">
    <property type="component" value="Unassembled WGS sequence"/>
</dbReference>
<keyword evidence="1" id="KW-0479">Metal-binding</keyword>
<dbReference type="SUPFAM" id="SSF57850">
    <property type="entry name" value="RING/U-box"/>
    <property type="match status" value="1"/>
</dbReference>
<gene>
    <name evidence="6" type="ORF">KIPB_012323</name>
</gene>
<dbReference type="InterPro" id="IPR017907">
    <property type="entry name" value="Znf_RING_CS"/>
</dbReference>
<comment type="caution">
    <text evidence="6">The sequence shown here is derived from an EMBL/GenBank/DDBJ whole genome shotgun (WGS) entry which is preliminary data.</text>
</comment>
<dbReference type="EMBL" id="BDIP01005401">
    <property type="protein sequence ID" value="GIQ89763.1"/>
    <property type="molecule type" value="Genomic_DNA"/>
</dbReference>
<dbReference type="OrthoDB" id="6105938at2759"/>
<dbReference type="Pfam" id="PF00097">
    <property type="entry name" value="zf-C3HC4"/>
    <property type="match status" value="1"/>
</dbReference>
<keyword evidence="7" id="KW-1185">Reference proteome</keyword>
<dbReference type="InterPro" id="IPR018957">
    <property type="entry name" value="Znf_C3HC4_RING-type"/>
</dbReference>
<evidence type="ECO:0000256" key="2">
    <source>
        <dbReference type="ARBA" id="ARBA00022771"/>
    </source>
</evidence>
<name>A0A9K3D5Z8_9EUKA</name>
<dbReference type="InterPro" id="IPR051435">
    <property type="entry name" value="RING_finger_E3_ubiq-ligases"/>
</dbReference>
<dbReference type="AlphaFoldDB" id="A0A9K3D5Z8"/>
<evidence type="ECO:0000313" key="6">
    <source>
        <dbReference type="EMBL" id="GIQ89763.1"/>
    </source>
</evidence>
<evidence type="ECO:0000256" key="3">
    <source>
        <dbReference type="ARBA" id="ARBA00022833"/>
    </source>
</evidence>
<keyword evidence="2 4" id="KW-0863">Zinc-finger</keyword>
<dbReference type="PROSITE" id="PS50089">
    <property type="entry name" value="ZF_RING_2"/>
    <property type="match status" value="1"/>
</dbReference>
<accession>A0A9K3D5Z8</accession>
<dbReference type="GO" id="GO:0008270">
    <property type="term" value="F:zinc ion binding"/>
    <property type="evidence" value="ECO:0007669"/>
    <property type="project" value="UniProtKB-KW"/>
</dbReference>
<evidence type="ECO:0000259" key="5">
    <source>
        <dbReference type="PROSITE" id="PS50089"/>
    </source>
</evidence>
<dbReference type="SMART" id="SM00184">
    <property type="entry name" value="RING"/>
    <property type="match status" value="1"/>
</dbReference>
<organism evidence="6 7">
    <name type="scientific">Kipferlia bialata</name>
    <dbReference type="NCBI Taxonomy" id="797122"/>
    <lineage>
        <taxon>Eukaryota</taxon>
        <taxon>Metamonada</taxon>
        <taxon>Carpediemonas-like organisms</taxon>
        <taxon>Kipferlia</taxon>
    </lineage>
</organism>
<dbReference type="PROSITE" id="PS00518">
    <property type="entry name" value="ZF_RING_1"/>
    <property type="match status" value="1"/>
</dbReference>
<evidence type="ECO:0000256" key="4">
    <source>
        <dbReference type="PROSITE-ProRule" id="PRU00175"/>
    </source>
</evidence>
<dbReference type="PANTHER" id="PTHR22791">
    <property type="entry name" value="RING-TYPE DOMAIN-CONTAINING PROTEIN"/>
    <property type="match status" value="1"/>
</dbReference>
<dbReference type="Gene3D" id="3.30.40.10">
    <property type="entry name" value="Zinc/RING finger domain, C3HC4 (zinc finger)"/>
    <property type="match status" value="1"/>
</dbReference>
<sequence length="96" mass="10336">MVVCHERPMDVVLPCGHSFCKPCIQIVLDDCSGTIKCPVCSTESQAPDSRNADHLTPNKSAQQAYQVLLKASASYKRHQDGVAAVSTFGGSNIPKF</sequence>
<feature type="domain" description="RING-type" evidence="5">
    <location>
        <begin position="3"/>
        <end position="41"/>
    </location>
</feature>
<proteinExistence type="predicted"/>
<feature type="non-terminal residue" evidence="6">
    <location>
        <position position="1"/>
    </location>
</feature>
<dbReference type="GO" id="GO:0061630">
    <property type="term" value="F:ubiquitin protein ligase activity"/>
    <property type="evidence" value="ECO:0007669"/>
    <property type="project" value="TreeGrafter"/>
</dbReference>